<evidence type="ECO:0000259" key="6">
    <source>
        <dbReference type="Pfam" id="PF07980"/>
    </source>
</evidence>
<keyword evidence="4" id="KW-0472">Membrane</keyword>
<evidence type="ECO:0000313" key="8">
    <source>
        <dbReference type="EMBL" id="MCU7618469.1"/>
    </source>
</evidence>
<protein>
    <submittedName>
        <fullName evidence="8">RagB/SusD family nutrient uptake outer membrane protein</fullName>
    </submittedName>
</protein>
<keyword evidence="5" id="KW-0998">Cell outer membrane</keyword>
<sequence length="458" mass="52069">MKKIINYMNIAGMLFLTGILLSCEKMIDAEIPANQIASETVFENVQTADAALAGLYASLWNNSPISGDKAALMLSLYTDDLDFYATSSTNGMNEVYRNQLIPSNPIVYGQWASAYQIIYSCNAVIEGCEHSVLLSAQDKMRISGEALLIRSLLLFYLQQMFGDIPYPVTTNYLTNQSIAKTPSAEVLERLESDLNKVVPMLSDQYRNAERIYLNKKSAQILLAKVCMTRQKWAEAESHLKLIIQSPLYLVQNDLTKTFKKTSTNIIWQLKPFNTNDAVKEVIAYYFDFIPPYNYALSTSLMNSFSASDLRKQRWTIPVTVAGNTWYRAAKYKNLTGNTDEYSVVFRIEEAYLLLAESLTMQNKTAEALPYLNAVRQRAGLGAVASPISQQTLLNEILSENRKEFFTETGHRFFDLKRMNQLQQLTATKPNWKPEHQLWPIPERELLLNPNLKPQNNGY</sequence>
<comment type="subcellular location">
    <subcellularLocation>
        <location evidence="1">Cell outer membrane</location>
    </subcellularLocation>
</comment>
<dbReference type="EMBL" id="JAOTEM010000004">
    <property type="protein sequence ID" value="MCU7618469.1"/>
    <property type="molecule type" value="Genomic_DNA"/>
</dbReference>
<evidence type="ECO:0000256" key="1">
    <source>
        <dbReference type="ARBA" id="ARBA00004442"/>
    </source>
</evidence>
<dbReference type="RefSeq" id="WP_263003982.1">
    <property type="nucleotide sequence ID" value="NZ_JAOTEM010000004.1"/>
</dbReference>
<keyword evidence="3" id="KW-0732">Signal</keyword>
<feature type="domain" description="SusD-like N-terminal" evidence="7">
    <location>
        <begin position="79"/>
        <end position="225"/>
    </location>
</feature>
<comment type="similarity">
    <text evidence="2">Belongs to the SusD family.</text>
</comment>
<keyword evidence="9" id="KW-1185">Reference proteome</keyword>
<evidence type="ECO:0000313" key="9">
    <source>
        <dbReference type="Proteomes" id="UP001208649"/>
    </source>
</evidence>
<evidence type="ECO:0000256" key="3">
    <source>
        <dbReference type="ARBA" id="ARBA00022729"/>
    </source>
</evidence>
<dbReference type="Proteomes" id="UP001208649">
    <property type="component" value="Unassembled WGS sequence"/>
</dbReference>
<dbReference type="InterPro" id="IPR012944">
    <property type="entry name" value="SusD_RagB_dom"/>
</dbReference>
<reference evidence="9" key="1">
    <citation type="submission" date="2023-07" db="EMBL/GenBank/DDBJ databases">
        <title>Chryseobacterium sp. strain PBS4-4 Genome sequencing and assembly.</title>
        <authorList>
            <person name="Jung Y."/>
        </authorList>
    </citation>
    <scope>NUCLEOTIDE SEQUENCE [LARGE SCALE GENOMIC DNA]</scope>
    <source>
        <strain evidence="9">PBS4-4</strain>
    </source>
</reference>
<comment type="caution">
    <text evidence="8">The sequence shown here is derived from an EMBL/GenBank/DDBJ whole genome shotgun (WGS) entry which is preliminary data.</text>
</comment>
<dbReference type="InterPro" id="IPR033985">
    <property type="entry name" value="SusD-like_N"/>
</dbReference>
<gene>
    <name evidence="8" type="ORF">NZ698_14810</name>
</gene>
<dbReference type="Pfam" id="PF07980">
    <property type="entry name" value="SusD_RagB"/>
    <property type="match status" value="1"/>
</dbReference>
<evidence type="ECO:0000256" key="2">
    <source>
        <dbReference type="ARBA" id="ARBA00006275"/>
    </source>
</evidence>
<feature type="domain" description="RagB/SusD" evidence="6">
    <location>
        <begin position="331"/>
        <end position="458"/>
    </location>
</feature>
<name>A0ABT2WAK4_9FLAO</name>
<organism evidence="8 9">
    <name type="scientific">Chryseobacterium edaphi</name>
    <dbReference type="NCBI Taxonomy" id="2976532"/>
    <lineage>
        <taxon>Bacteria</taxon>
        <taxon>Pseudomonadati</taxon>
        <taxon>Bacteroidota</taxon>
        <taxon>Flavobacteriia</taxon>
        <taxon>Flavobacteriales</taxon>
        <taxon>Weeksellaceae</taxon>
        <taxon>Chryseobacterium group</taxon>
        <taxon>Chryseobacterium</taxon>
    </lineage>
</organism>
<accession>A0ABT2WAK4</accession>
<dbReference type="SUPFAM" id="SSF48452">
    <property type="entry name" value="TPR-like"/>
    <property type="match status" value="1"/>
</dbReference>
<dbReference type="Pfam" id="PF14322">
    <property type="entry name" value="SusD-like_3"/>
    <property type="match status" value="1"/>
</dbReference>
<evidence type="ECO:0000259" key="7">
    <source>
        <dbReference type="Pfam" id="PF14322"/>
    </source>
</evidence>
<dbReference type="CDD" id="cd08977">
    <property type="entry name" value="SusD"/>
    <property type="match status" value="1"/>
</dbReference>
<evidence type="ECO:0000256" key="4">
    <source>
        <dbReference type="ARBA" id="ARBA00023136"/>
    </source>
</evidence>
<dbReference type="InterPro" id="IPR011990">
    <property type="entry name" value="TPR-like_helical_dom_sf"/>
</dbReference>
<dbReference type="PROSITE" id="PS51257">
    <property type="entry name" value="PROKAR_LIPOPROTEIN"/>
    <property type="match status" value="1"/>
</dbReference>
<evidence type="ECO:0000256" key="5">
    <source>
        <dbReference type="ARBA" id="ARBA00023237"/>
    </source>
</evidence>
<dbReference type="Gene3D" id="1.25.40.390">
    <property type="match status" value="1"/>
</dbReference>
<proteinExistence type="inferred from homology"/>